<name>A0ABX7N5U7_9BACT</name>
<keyword evidence="3" id="KW-0812">Transmembrane</keyword>
<feature type="chain" id="PRO_5046326962" evidence="4">
    <location>
        <begin position="22"/>
        <end position="433"/>
    </location>
</feature>
<dbReference type="RefSeq" id="WP_206715908.1">
    <property type="nucleotide sequence ID" value="NZ_CP071091.1"/>
</dbReference>
<keyword evidence="6" id="KW-1185">Reference proteome</keyword>
<evidence type="ECO:0000313" key="5">
    <source>
        <dbReference type="EMBL" id="QSQ14114.1"/>
    </source>
</evidence>
<feature type="transmembrane region" description="Helical" evidence="3">
    <location>
        <begin position="332"/>
        <end position="350"/>
    </location>
</feature>
<feature type="compositionally biased region" description="Pro residues" evidence="2">
    <location>
        <begin position="367"/>
        <end position="377"/>
    </location>
</feature>
<reference evidence="5 6" key="1">
    <citation type="submission" date="2021-02" db="EMBL/GenBank/DDBJ databases">
        <title>De Novo genome assembly of isolated myxobacteria.</title>
        <authorList>
            <person name="Stevens D.C."/>
        </authorList>
    </citation>
    <scope>NUCLEOTIDE SEQUENCE [LARGE SCALE GENOMIC DNA]</scope>
    <source>
        <strain evidence="5 6">SCHIC003</strain>
    </source>
</reference>
<dbReference type="Proteomes" id="UP000663090">
    <property type="component" value="Chromosome"/>
</dbReference>
<evidence type="ECO:0000256" key="4">
    <source>
        <dbReference type="SAM" id="SignalP"/>
    </source>
</evidence>
<keyword evidence="1" id="KW-0175">Coiled coil</keyword>
<evidence type="ECO:0000256" key="2">
    <source>
        <dbReference type="SAM" id="MobiDB-lite"/>
    </source>
</evidence>
<keyword evidence="3" id="KW-0472">Membrane</keyword>
<accession>A0ABX7N5U7</accession>
<feature type="transmembrane region" description="Helical" evidence="3">
    <location>
        <begin position="277"/>
        <end position="297"/>
    </location>
</feature>
<protein>
    <submittedName>
        <fullName evidence="5">Uncharacterized protein</fullName>
    </submittedName>
</protein>
<feature type="region of interest" description="Disordered" evidence="2">
    <location>
        <begin position="355"/>
        <end position="379"/>
    </location>
</feature>
<feature type="coiled-coil region" evidence="1">
    <location>
        <begin position="43"/>
        <end position="77"/>
    </location>
</feature>
<evidence type="ECO:0000256" key="1">
    <source>
        <dbReference type="SAM" id="Coils"/>
    </source>
</evidence>
<evidence type="ECO:0000313" key="6">
    <source>
        <dbReference type="Proteomes" id="UP000663090"/>
    </source>
</evidence>
<proteinExistence type="predicted"/>
<evidence type="ECO:0000256" key="3">
    <source>
        <dbReference type="SAM" id="Phobius"/>
    </source>
</evidence>
<keyword evidence="4" id="KW-0732">Signal</keyword>
<feature type="signal peptide" evidence="4">
    <location>
        <begin position="1"/>
        <end position="21"/>
    </location>
</feature>
<dbReference type="EMBL" id="CP071091">
    <property type="protein sequence ID" value="QSQ14114.1"/>
    <property type="molecule type" value="Genomic_DNA"/>
</dbReference>
<organism evidence="5 6">
    <name type="scientific">Myxococcus landrumensis</name>
    <dbReference type="NCBI Taxonomy" id="2813577"/>
    <lineage>
        <taxon>Bacteria</taxon>
        <taxon>Pseudomonadati</taxon>
        <taxon>Myxococcota</taxon>
        <taxon>Myxococcia</taxon>
        <taxon>Myxococcales</taxon>
        <taxon>Cystobacterineae</taxon>
        <taxon>Myxococcaceae</taxon>
        <taxon>Myxococcus</taxon>
    </lineage>
</organism>
<sequence>MKTILGLMLTWVLCLSGLAAAETQAPAGQDFSKVSDSLLRMRMTSELDRKKKAEGELDLLKRELPKAQSSLNQIKTQQLDATKLPPAIAAFNQDFAKVLAVVKKGGSPSSSEYRLIEQRIGDLFTWGLIRVEDFLPRRNLRPETPALLQELYLEVDRAEDPPSWARVQPLTFLQGTIRQSYSGPPAAGPTSDDPVKAAMLSAEALSAEVAPKLFEDLLKQDKAMAEGIWQALINRLQSASADRQREADAATDAITAIDKELLVREAKKTEVDSNLTLAIYGMVFVLFAIYLATRWFSIEIQTIIFQQRTLVEMIGLAFLLLTIIILGTGQKIDPAVLGTLLGTVGGYIFGQQIQSRRNASASEEPRSPPPPPAPPEPKVALTQKQLEDMVEALKRIAQQGTGAPPPEGRQEPRQPSSDTAPAAGAEKPTPPLV</sequence>
<feature type="region of interest" description="Disordered" evidence="2">
    <location>
        <begin position="393"/>
        <end position="433"/>
    </location>
</feature>
<gene>
    <name evidence="5" type="ORF">JY572_38350</name>
</gene>
<feature type="transmembrane region" description="Helical" evidence="3">
    <location>
        <begin position="309"/>
        <end position="326"/>
    </location>
</feature>
<keyword evidence="3" id="KW-1133">Transmembrane helix</keyword>